<dbReference type="InterPro" id="IPR036661">
    <property type="entry name" value="Luciferase-like_sf"/>
</dbReference>
<name>A0A3A3GUI2_PANTH</name>
<dbReference type="PANTHER" id="PTHR30011">
    <property type="entry name" value="ALKANESULFONATE MONOOXYGENASE-RELATED"/>
    <property type="match status" value="1"/>
</dbReference>
<keyword evidence="3" id="KW-0560">Oxidoreductase</keyword>
<evidence type="ECO:0000259" key="7">
    <source>
        <dbReference type="Pfam" id="PF00296"/>
    </source>
</evidence>
<organism evidence="8 9">
    <name type="scientific">Paenibacillus thiaminolyticus</name>
    <name type="common">Bacillus thiaminolyticus</name>
    <dbReference type="NCBI Taxonomy" id="49283"/>
    <lineage>
        <taxon>Bacteria</taxon>
        <taxon>Bacillati</taxon>
        <taxon>Bacillota</taxon>
        <taxon>Bacilli</taxon>
        <taxon>Bacillales</taxon>
        <taxon>Paenibacillaceae</taxon>
        <taxon>Paenibacillus</taxon>
    </lineage>
</organism>
<dbReference type="GO" id="GO:0016705">
    <property type="term" value="F:oxidoreductase activity, acting on paired donors, with incorporation or reduction of molecular oxygen"/>
    <property type="evidence" value="ECO:0007669"/>
    <property type="project" value="InterPro"/>
</dbReference>
<dbReference type="EMBL" id="QYZD01000026">
    <property type="protein sequence ID" value="RJG21261.1"/>
    <property type="molecule type" value="Genomic_DNA"/>
</dbReference>
<evidence type="ECO:0000313" key="9">
    <source>
        <dbReference type="Proteomes" id="UP000266177"/>
    </source>
</evidence>
<dbReference type="Proteomes" id="UP000266177">
    <property type="component" value="Unassembled WGS sequence"/>
</dbReference>
<sequence length="440" mass="48808">MTAYRQLCIGFSLSATWMKGHGWRRSDSGVEKMGSIDYYIEVAKMAEKAKLDFLFRADYLYISPQMLGDSANFGSHDPTMMLAAIARETERIGLVTTVSTTFNPPYIVARQLQSLHWLSNGRAGWNIVTSIEGADNFGESPMPSPQERYARAREFTDVVRKLWASFPHEAIVIDRESGTFSDPDQVPPINHSGEFFSVKGPLTLPAHPSGSIPLFQAGASDTGRHFAASIADAIFAAMPDLESGVELRHDLRRRAEAHGRDPDAIKVLPGLYFFLGETREEAHALYQAAHAHLSVERRQASLQSVLGLDVSGFAPDHRVTADMLPDPNQPVRSRTHAELLRRYITAYQPTVAEVLARPDVTASAHWVAVGTVEDVLNDIMERFEAGAIDGFIALPGGSEQSLELFFEKLMPQLVERGLFRREYTGSTLKDHLGMQHLSLE</sequence>
<feature type="binding site" evidence="6">
    <location>
        <position position="97"/>
    </location>
    <ligand>
        <name>FMN</name>
        <dbReference type="ChEBI" id="CHEBI:58210"/>
    </ligand>
</feature>
<accession>A0A3A3GUI2</accession>
<evidence type="ECO:0000256" key="1">
    <source>
        <dbReference type="ARBA" id="ARBA00022630"/>
    </source>
</evidence>
<dbReference type="Gene3D" id="3.20.20.30">
    <property type="entry name" value="Luciferase-like domain"/>
    <property type="match status" value="1"/>
</dbReference>
<proteinExistence type="inferred from homology"/>
<dbReference type="InterPro" id="IPR051260">
    <property type="entry name" value="Diverse_substr_monoxygenases"/>
</dbReference>
<reference evidence="8 9" key="1">
    <citation type="submission" date="2018-09" db="EMBL/GenBank/DDBJ databases">
        <title>Paenibacillus SK2017-BO5.</title>
        <authorList>
            <person name="Piskunova J.V."/>
            <person name="Dubiley S.A."/>
            <person name="Severinov K.V."/>
        </authorList>
    </citation>
    <scope>NUCLEOTIDE SEQUENCE [LARGE SCALE GENOMIC DNA]</scope>
    <source>
        <strain evidence="8 9">BO5</strain>
    </source>
</reference>
<evidence type="ECO:0000256" key="2">
    <source>
        <dbReference type="ARBA" id="ARBA00022643"/>
    </source>
</evidence>
<dbReference type="OrthoDB" id="3265338at2"/>
<comment type="similarity">
    <text evidence="5">Belongs to the NtaA/SnaA/DszA monooxygenase family.</text>
</comment>
<keyword evidence="1 6" id="KW-0285">Flavoprotein</keyword>
<evidence type="ECO:0000256" key="5">
    <source>
        <dbReference type="ARBA" id="ARBA00033748"/>
    </source>
</evidence>
<protein>
    <submittedName>
        <fullName evidence="8">LLM class flavin-dependent oxidoreductase</fullName>
    </submittedName>
</protein>
<keyword evidence="4" id="KW-0503">Monooxygenase</keyword>
<evidence type="ECO:0000256" key="6">
    <source>
        <dbReference type="PIRSR" id="PIRSR000337-1"/>
    </source>
</evidence>
<dbReference type="NCBIfam" id="TIGR03860">
    <property type="entry name" value="FMN_nitrolo"/>
    <property type="match status" value="1"/>
</dbReference>
<dbReference type="PANTHER" id="PTHR30011:SF16">
    <property type="entry name" value="C2H2 FINGER DOMAIN TRANSCRIPTION FACTOR (EUROFUNG)-RELATED"/>
    <property type="match status" value="1"/>
</dbReference>
<dbReference type="InterPro" id="IPR011251">
    <property type="entry name" value="Luciferase-like_dom"/>
</dbReference>
<dbReference type="InterPro" id="IPR016215">
    <property type="entry name" value="NTA_MOA"/>
</dbReference>
<dbReference type="Pfam" id="PF00296">
    <property type="entry name" value="Bac_luciferase"/>
    <property type="match status" value="1"/>
</dbReference>
<feature type="binding site" evidence="6">
    <location>
        <position position="220"/>
    </location>
    <ligand>
        <name>FMN</name>
        <dbReference type="ChEBI" id="CHEBI:58210"/>
    </ligand>
</feature>
<dbReference type="GO" id="GO:0004497">
    <property type="term" value="F:monooxygenase activity"/>
    <property type="evidence" value="ECO:0007669"/>
    <property type="project" value="UniProtKB-KW"/>
</dbReference>
<keyword evidence="2 6" id="KW-0288">FMN</keyword>
<evidence type="ECO:0000256" key="4">
    <source>
        <dbReference type="ARBA" id="ARBA00023033"/>
    </source>
</evidence>
<dbReference type="RefSeq" id="WP_119795677.1">
    <property type="nucleotide sequence ID" value="NZ_QYZD01000026.1"/>
</dbReference>
<dbReference type="PIRSF" id="PIRSF000337">
    <property type="entry name" value="NTA_MOA"/>
    <property type="match status" value="1"/>
</dbReference>
<dbReference type="AlphaFoldDB" id="A0A3A3GUI2"/>
<dbReference type="CDD" id="cd01095">
    <property type="entry name" value="Nitrilotriacetate_monoxgenase"/>
    <property type="match status" value="1"/>
</dbReference>
<feature type="binding site" evidence="6">
    <location>
        <position position="149"/>
    </location>
    <ligand>
        <name>FMN</name>
        <dbReference type="ChEBI" id="CHEBI:58210"/>
    </ligand>
</feature>
<feature type="binding site" evidence="6">
    <location>
        <position position="58"/>
    </location>
    <ligand>
        <name>FMN</name>
        <dbReference type="ChEBI" id="CHEBI:58210"/>
    </ligand>
</feature>
<dbReference type="SUPFAM" id="SSF51679">
    <property type="entry name" value="Bacterial luciferase-like"/>
    <property type="match status" value="1"/>
</dbReference>
<feature type="domain" description="Luciferase-like" evidence="7">
    <location>
        <begin position="29"/>
        <end position="387"/>
    </location>
</feature>
<comment type="caution">
    <text evidence="8">The sequence shown here is derived from an EMBL/GenBank/DDBJ whole genome shotgun (WGS) entry which is preliminary data.</text>
</comment>
<gene>
    <name evidence="8" type="ORF">DQX05_22365</name>
</gene>
<evidence type="ECO:0000313" key="8">
    <source>
        <dbReference type="EMBL" id="RJG21261.1"/>
    </source>
</evidence>
<evidence type="ECO:0000256" key="3">
    <source>
        <dbReference type="ARBA" id="ARBA00023002"/>
    </source>
</evidence>